<sequence length="151" mass="17118">MKVFPRILALYAGDYRRQSYGDIFFWLLFFTAVLVCALIYIARLDFQDVYAAKGQVIRAEQEQKTIRMAIPPSRAEQIESGNAVVVIDNQQQAVTGVIADIKAQQTNGESSLAAYVECSDCRVVLSQEVELHIIIRNTSVFEMFKKSFIKE</sequence>
<keyword evidence="3" id="KW-1185">Reference proteome</keyword>
<evidence type="ECO:0000313" key="2">
    <source>
        <dbReference type="EMBL" id="WDE04633.1"/>
    </source>
</evidence>
<proteinExistence type="predicted"/>
<dbReference type="Proteomes" id="UP000032352">
    <property type="component" value="Chromosome"/>
</dbReference>
<dbReference type="KEGG" id="tvd:SG34_025430"/>
<dbReference type="EMBL" id="CP059733">
    <property type="protein sequence ID" value="WDE04633.1"/>
    <property type="molecule type" value="Genomic_DNA"/>
</dbReference>
<reference evidence="2 3" key="1">
    <citation type="journal article" date="2015" name="Genome Announc.">
        <title>Draft Genome Sequences of Marine Isolates of Thalassomonas viridans and Thalassomonas actiniarum.</title>
        <authorList>
            <person name="Olonade I."/>
            <person name="van Zyl L.J."/>
            <person name="Trindade M."/>
        </authorList>
    </citation>
    <scope>NUCLEOTIDE SEQUENCE [LARGE SCALE GENOMIC DNA]</scope>
    <source>
        <strain evidence="2 3">XOM25</strain>
    </source>
</reference>
<keyword evidence="1" id="KW-1133">Transmembrane helix</keyword>
<dbReference type="AlphaFoldDB" id="A0AAF0C8D8"/>
<accession>A0AAF0C8D8</accession>
<evidence type="ECO:0000313" key="3">
    <source>
        <dbReference type="Proteomes" id="UP000032352"/>
    </source>
</evidence>
<organism evidence="2 3">
    <name type="scientific">Thalassomonas viridans</name>
    <dbReference type="NCBI Taxonomy" id="137584"/>
    <lineage>
        <taxon>Bacteria</taxon>
        <taxon>Pseudomonadati</taxon>
        <taxon>Pseudomonadota</taxon>
        <taxon>Gammaproteobacteria</taxon>
        <taxon>Alteromonadales</taxon>
        <taxon>Colwelliaceae</taxon>
        <taxon>Thalassomonas</taxon>
    </lineage>
</organism>
<name>A0AAF0C8D8_9GAMM</name>
<feature type="transmembrane region" description="Helical" evidence="1">
    <location>
        <begin position="23"/>
        <end position="42"/>
    </location>
</feature>
<evidence type="ECO:0000256" key="1">
    <source>
        <dbReference type="SAM" id="Phobius"/>
    </source>
</evidence>
<protein>
    <submittedName>
        <fullName evidence="2">Uncharacterized protein</fullName>
    </submittedName>
</protein>
<gene>
    <name evidence="2" type="ORF">SG34_025430</name>
</gene>
<keyword evidence="1" id="KW-0812">Transmembrane</keyword>
<reference evidence="2 3" key="2">
    <citation type="journal article" date="2022" name="Mar. Drugs">
        <title>Bioassay-Guided Fractionation Leads to the Detection of Cholic Acid Generated by the Rare Thalassomonas sp.</title>
        <authorList>
            <person name="Pheiffer F."/>
            <person name="Schneider Y.K."/>
            <person name="Hansen E.H."/>
            <person name="Andersen J.H."/>
            <person name="Isaksson J."/>
            <person name="Busche T."/>
            <person name="R C."/>
            <person name="Kalinowski J."/>
            <person name="Zyl L.V."/>
            <person name="Trindade M."/>
        </authorList>
    </citation>
    <scope>NUCLEOTIDE SEQUENCE [LARGE SCALE GENOMIC DNA]</scope>
    <source>
        <strain evidence="2 3">XOM25</strain>
    </source>
</reference>
<dbReference type="RefSeq" id="WP_044838276.1">
    <property type="nucleotide sequence ID" value="NZ_CP059733.1"/>
</dbReference>
<keyword evidence="1" id="KW-0472">Membrane</keyword>